<dbReference type="Gene3D" id="3.40.390.10">
    <property type="entry name" value="Collagenase (Catalytic Domain)"/>
    <property type="match status" value="1"/>
</dbReference>
<dbReference type="Proteomes" id="UP000267469">
    <property type="component" value="Unassembled WGS sequence"/>
</dbReference>
<evidence type="ECO:0000313" key="4">
    <source>
        <dbReference type="Proteomes" id="UP000267469"/>
    </source>
</evidence>
<dbReference type="Gene3D" id="2.60.40.10">
    <property type="entry name" value="Immunoglobulins"/>
    <property type="match status" value="1"/>
</dbReference>
<organism evidence="3 4">
    <name type="scientific">Sinomicrobium pectinilyticum</name>
    <dbReference type="NCBI Taxonomy" id="1084421"/>
    <lineage>
        <taxon>Bacteria</taxon>
        <taxon>Pseudomonadati</taxon>
        <taxon>Bacteroidota</taxon>
        <taxon>Flavobacteriia</taxon>
        <taxon>Flavobacteriales</taxon>
        <taxon>Flavobacteriaceae</taxon>
        <taxon>Sinomicrobium</taxon>
    </lineage>
</organism>
<proteinExistence type="predicted"/>
<accession>A0A3N0DIP6</accession>
<reference evidence="3 4" key="1">
    <citation type="submission" date="2018-10" db="EMBL/GenBank/DDBJ databases">
        <title>Sinomicrobium pectinilyticum sp. nov., a pectinase-producing bacterium isolated from alkaline and saline soil, and emended description of the genus Sinomicrobium.</title>
        <authorList>
            <person name="Cheng B."/>
            <person name="Li C."/>
            <person name="Lai Q."/>
            <person name="Du M."/>
            <person name="Shao Z."/>
            <person name="Xu P."/>
            <person name="Yang C."/>
        </authorList>
    </citation>
    <scope>NUCLEOTIDE SEQUENCE [LARGE SCALE GENOMIC DNA]</scope>
    <source>
        <strain evidence="3 4">5DNS001</strain>
    </source>
</reference>
<dbReference type="GO" id="GO:0008237">
    <property type="term" value="F:metallopeptidase activity"/>
    <property type="evidence" value="ECO:0007669"/>
    <property type="project" value="InterPro"/>
</dbReference>
<feature type="domain" description="Secretion system C-terminal sorting" evidence="2">
    <location>
        <begin position="883"/>
        <end position="950"/>
    </location>
</feature>
<keyword evidence="1" id="KW-0732">Signal</keyword>
<dbReference type="InterPro" id="IPR026444">
    <property type="entry name" value="Secre_tail"/>
</dbReference>
<evidence type="ECO:0000259" key="2">
    <source>
        <dbReference type="Pfam" id="PF18962"/>
    </source>
</evidence>
<dbReference type="Pfam" id="PF18962">
    <property type="entry name" value="Por_Secre_tail"/>
    <property type="match status" value="1"/>
</dbReference>
<dbReference type="EMBL" id="RJTM01000166">
    <property type="protein sequence ID" value="RNL75549.1"/>
    <property type="molecule type" value="Genomic_DNA"/>
</dbReference>
<sequence length="952" mass="101726">MRKKLLCMVFLCSLWYGYGQDSFWSLTGGTGKSRVMPAKEPLSYGKIYKLDVKGLQQALRAAPQRGRIASSGIMVRFPNAEGELETFRVTEASVMHPDLAVRYPGIQSYAGQGVDDPSMVIRFSISHLGLQSMRLSSGEGTVFIEPYTSDRTYYTVYDRKDRDTAREPFECMVKDQVVKKAALVQARPNADDGILRTFRLAVSVPGEYTQYFGGTKADALAAINATMTRVNALFENDFGVTMQLIANTDDVIYTNASSDPYTGSYNSQLQSTLSSVIGEANYDVGHLLQRGGNNGNAGCIGCVCVDNRKGSGFSSHSTPEGDNFDVDYVAHEIGHQFGGNHTFTIRNEGADAHFEPGSGSTIMGYAGITGSTDVQPHSDPYFHAFTIEQITNYVKSTSCQAETATGNNVPTADAGADYTIPKGTPFVLSGTGTDADAGDILTYCWEQMDENNAAHTFPTATATSGVAFRSVMPSTSEERYFPALNTVLTGNTASQWEVVPGVGRTMNFRLTVRDNRAGGAANNSDDMSVAVDGNSGPFAVTSPNSNVNWEMGTTQTVTWDVAGSNNAPVNCQNVNILLSADGGNTFTVLASGVPNTGSADITVPDNPGNQNRIKVEAAGNIFYDISNTNFTISDEPGGGDDKNIRLSITFDNYPEETSWEVLDGAGQVVLSGGTYGSQPDGSTLVIEEFLPEGCYAFVIKDVYGDGICCSYGNGSYVLTDITTGDTLASGGTFTGEESTDFCMGTTTPPTGSADVELALTFDNYPGETSWEILDNSNGIVARGGPYNGETGGSVLLLNETLTDDCYTFVIRDSYGDGICCSYGNGSYTLTNTETGEVLASGGDFNASESTAFCIGGAGAAQRPLLAFSGMGRGEAGDVAGIKLYPNPVRESLLYIENPGDMVNYTIIDLSGRQVDKGVLRENAVSTDRLRPGIYLIRLLSDTKKVTRRFIKE</sequence>
<protein>
    <submittedName>
        <fullName evidence="3">T9SS C-terminal target domain-containing protein</fullName>
    </submittedName>
</protein>
<keyword evidence="4" id="KW-1185">Reference proteome</keyword>
<dbReference type="OrthoDB" id="9792152at2"/>
<comment type="caution">
    <text evidence="3">The sequence shown here is derived from an EMBL/GenBank/DDBJ whole genome shotgun (WGS) entry which is preliminary data.</text>
</comment>
<gene>
    <name evidence="3" type="ORF">ED312_21255</name>
</gene>
<dbReference type="RefSeq" id="WP_123218032.1">
    <property type="nucleotide sequence ID" value="NZ_RJTM01000166.1"/>
</dbReference>
<name>A0A3N0DIP6_SINP1</name>
<dbReference type="Pfam" id="PF13583">
    <property type="entry name" value="Reprolysin_4"/>
    <property type="match status" value="1"/>
</dbReference>
<evidence type="ECO:0000256" key="1">
    <source>
        <dbReference type="ARBA" id="ARBA00022729"/>
    </source>
</evidence>
<evidence type="ECO:0000313" key="3">
    <source>
        <dbReference type="EMBL" id="RNL75549.1"/>
    </source>
</evidence>
<dbReference type="InterPro" id="IPR024079">
    <property type="entry name" value="MetalloPept_cat_dom_sf"/>
</dbReference>
<dbReference type="AlphaFoldDB" id="A0A3N0DIP6"/>
<dbReference type="NCBIfam" id="TIGR04183">
    <property type="entry name" value="Por_Secre_tail"/>
    <property type="match status" value="1"/>
</dbReference>
<dbReference type="InterPro" id="IPR013783">
    <property type="entry name" value="Ig-like_fold"/>
</dbReference>
<dbReference type="SUPFAM" id="SSF55486">
    <property type="entry name" value="Metalloproteases ('zincins'), catalytic domain"/>
    <property type="match status" value="1"/>
</dbReference>